<keyword evidence="3" id="KW-1185">Reference proteome</keyword>
<reference evidence="3" key="1">
    <citation type="journal article" date="2019" name="Int. J. Syst. Evol. Microbiol.">
        <title>The Global Catalogue of Microorganisms (GCM) 10K type strain sequencing project: providing services to taxonomists for standard genome sequencing and annotation.</title>
        <authorList>
            <consortium name="The Broad Institute Genomics Platform"/>
            <consortium name="The Broad Institute Genome Sequencing Center for Infectious Disease"/>
            <person name="Wu L."/>
            <person name="Ma J."/>
        </authorList>
    </citation>
    <scope>NUCLEOTIDE SEQUENCE [LARGE SCALE GENOMIC DNA]</scope>
    <source>
        <strain evidence="3">NBRC 104970</strain>
    </source>
</reference>
<accession>A0ABQ6BTX0</accession>
<proteinExistence type="predicted"/>
<dbReference type="EMBL" id="BSOZ01000003">
    <property type="protein sequence ID" value="GLS03249.1"/>
    <property type="molecule type" value="Genomic_DNA"/>
</dbReference>
<keyword evidence="1" id="KW-1133">Transmembrane helix</keyword>
<name>A0ABQ6BTX0_9NEIS</name>
<sequence length="153" mass="17544">MIPALVLHTRWLLSSWMGGRSLGPLVMIRPEHRGDAALLAHELEHTRQWWWLAAPTCVLALLLALLPGLADWRPWCGALAALGLVLQGILYLLVPSYRRWSEVRAYRVNLALADPADFERTLRFAAHALAHHYWLRLSEDEARRLLLDQSRSR</sequence>
<keyword evidence="1" id="KW-0812">Transmembrane</keyword>
<organism evidence="2 3">
    <name type="scientific">Chitiniphilus shinanonensis</name>
    <dbReference type="NCBI Taxonomy" id="553088"/>
    <lineage>
        <taxon>Bacteria</taxon>
        <taxon>Pseudomonadati</taxon>
        <taxon>Pseudomonadota</taxon>
        <taxon>Betaproteobacteria</taxon>
        <taxon>Neisseriales</taxon>
        <taxon>Chitinibacteraceae</taxon>
        <taxon>Chitiniphilus</taxon>
    </lineage>
</organism>
<keyword evidence="1" id="KW-0472">Membrane</keyword>
<dbReference type="Proteomes" id="UP001156836">
    <property type="component" value="Unassembled WGS sequence"/>
</dbReference>
<feature type="transmembrane region" description="Helical" evidence="1">
    <location>
        <begin position="49"/>
        <end position="66"/>
    </location>
</feature>
<evidence type="ECO:0000313" key="3">
    <source>
        <dbReference type="Proteomes" id="UP001156836"/>
    </source>
</evidence>
<feature type="transmembrane region" description="Helical" evidence="1">
    <location>
        <begin position="72"/>
        <end position="94"/>
    </location>
</feature>
<evidence type="ECO:0000256" key="1">
    <source>
        <dbReference type="SAM" id="Phobius"/>
    </source>
</evidence>
<protein>
    <recommendedName>
        <fullName evidence="4">Peptidase M48 domain-containing protein</fullName>
    </recommendedName>
</protein>
<dbReference type="RefSeq" id="WP_018747835.1">
    <property type="nucleotide sequence ID" value="NZ_BSOZ01000003.1"/>
</dbReference>
<comment type="caution">
    <text evidence="2">The sequence shown here is derived from an EMBL/GenBank/DDBJ whole genome shotgun (WGS) entry which is preliminary data.</text>
</comment>
<evidence type="ECO:0008006" key="4">
    <source>
        <dbReference type="Google" id="ProtNLM"/>
    </source>
</evidence>
<evidence type="ECO:0000313" key="2">
    <source>
        <dbReference type="EMBL" id="GLS03249.1"/>
    </source>
</evidence>
<gene>
    <name evidence="2" type="ORF">GCM10007860_03920</name>
</gene>